<dbReference type="FunFam" id="2.20.110.10:FF:000013">
    <property type="entry name" value="Putative Junctophilin-1"/>
    <property type="match status" value="1"/>
</dbReference>
<sequence>MNGGRFDFDDGGTYCGGWEDGKAHGHGVCTGPKGQGEYSGAWHYGFEVSGVYAWPSGNTYDGQWQNGKRHGLGVERRGRWVYRGEWTQGYKGRYGVRHSTSSNARYTGTWANGLQDGYGTENYADGGKLYLHEIELFLLSDAPVCLRIMGNCSCQDERAGASGLLELQTIITDFFFRAFCPRAVAVGSPLSVSEKQLRLIVHTEQRSSCYIAADFANSSTYQGQWLRGMRHGYGVRKSAAFSVAAKYRSRSHAHASLTSLRSNQDTEEDDDKDKRGKDENRGGFVLRARSEPPTRRRSLSERSIAVKRTIFQGLRIKKQKSTGDIVQRITNATGSIRSSGSTVSWGSDESAWTGYSGSQEHESLMYLEFVDPNANEVYMGEWKNDKRSGYGVCERSDGLKYEGEWYNNKKFGYGVTTFKDGTKEEGKYKNNILLTSQRKKHLLFVRSSKLRERIDSAVAAANRAAQIAVQKADIALARTVTADDRAEQADLAMLQAQEDSDIARICAKQFAPDFHQPGTEILKKYRQDAVASNYSGQQYNTASRAMSPNHRGHRSRSLYPGVPSQSATVPVHNAQNASTNPHPQLHPSHSNVLDSTPSAAINSLYFENRAHTNYPMDSSSQGSSRMAPSTSTATDNSQAQYVPSSMADSHAANQSTSFGLSEQQSLHQQLKPVRQASTQHLGVASIMTQHQDNKSVAPPNELSPVNQAELPNSSAAVSRTPSHCGSKHSLNQIMNDHFDQYTMVANPTAARLYQANLNRNQNTLTFCEEENNRAEIYSNEPHTRLHSSDTLVRRSTFASSKDWRRPVSGEGAIQHHPFPSIDEASDHALLSPNNDETQQVQANPDRLTRGGLVRRQKGLLNVKASPNWVEQYDTRGSLPDLLELDNTPLLLTREEIARLSSQRRQELLRNRQEAEMIRRNPLRLFCLLFRPEVKTWINRWKLPLFILLTNVVLSVIFYHLLTSTRSDEPDL</sequence>
<feature type="region of interest" description="Disordered" evidence="11">
    <location>
        <begin position="254"/>
        <end position="300"/>
    </location>
</feature>
<evidence type="ECO:0000313" key="12">
    <source>
        <dbReference type="EMBL" id="KRY65963.1"/>
    </source>
</evidence>
<evidence type="ECO:0000256" key="8">
    <source>
        <dbReference type="ARBA" id="ARBA00022824"/>
    </source>
</evidence>
<comment type="similarity">
    <text evidence="4">Belongs to the junctophilin family.</text>
</comment>
<feature type="compositionally biased region" description="Polar residues" evidence="11">
    <location>
        <begin position="563"/>
        <end position="594"/>
    </location>
</feature>
<feature type="compositionally biased region" description="Polar residues" evidence="11">
    <location>
        <begin position="831"/>
        <end position="842"/>
    </location>
</feature>
<dbReference type="EMBL" id="JYDR01000187">
    <property type="protein sequence ID" value="KRY65963.1"/>
    <property type="molecule type" value="Genomic_DNA"/>
</dbReference>
<name>A0A0V1IB90_TRIPS</name>
<evidence type="ECO:0000256" key="2">
    <source>
        <dbReference type="ARBA" id="ARBA00004184"/>
    </source>
</evidence>
<dbReference type="InterPro" id="IPR017191">
    <property type="entry name" value="Junctophilin"/>
</dbReference>
<dbReference type="Pfam" id="PF02493">
    <property type="entry name" value="MORN"/>
    <property type="match status" value="8"/>
</dbReference>
<dbReference type="GO" id="GO:0005886">
    <property type="term" value="C:plasma membrane"/>
    <property type="evidence" value="ECO:0007669"/>
    <property type="project" value="UniProtKB-SubCell"/>
</dbReference>
<feature type="compositionally biased region" description="Basic and acidic residues" evidence="11">
    <location>
        <begin position="272"/>
        <end position="281"/>
    </location>
</feature>
<keyword evidence="9" id="KW-1133">Transmembrane helix</keyword>
<evidence type="ECO:0000313" key="15">
    <source>
        <dbReference type="Proteomes" id="UP000054632"/>
    </source>
</evidence>
<dbReference type="PANTHER" id="PTHR23085:SF16">
    <property type="entry name" value="GH28348P"/>
    <property type="match status" value="1"/>
</dbReference>
<comment type="caution">
    <text evidence="13">The sequence shown here is derived from an EMBL/GenBank/DDBJ whole genome shotgun (WGS) entry which is preliminary data.</text>
</comment>
<evidence type="ECO:0000256" key="11">
    <source>
        <dbReference type="SAM" id="MobiDB-lite"/>
    </source>
</evidence>
<feature type="region of interest" description="Disordered" evidence="11">
    <location>
        <begin position="542"/>
        <end position="594"/>
    </location>
</feature>
<keyword evidence="5" id="KW-1003">Cell membrane</keyword>
<dbReference type="InterPro" id="IPR003409">
    <property type="entry name" value="MORN"/>
</dbReference>
<dbReference type="FunFam" id="2.20.110.10:FF:000001">
    <property type="entry name" value="Junctophilin"/>
    <property type="match status" value="1"/>
</dbReference>
<evidence type="ECO:0000256" key="3">
    <source>
        <dbReference type="ARBA" id="ARBA00004236"/>
    </source>
</evidence>
<gene>
    <name evidence="13" type="primary">JPH2</name>
    <name evidence="12" type="ORF">T4A_9597</name>
    <name evidence="13" type="ORF">T4B_1045</name>
    <name evidence="14" type="ORF">T4C_6152</name>
</gene>
<accession>A0A0V1IB90</accession>
<feature type="region of interest" description="Disordered" evidence="11">
    <location>
        <begin position="612"/>
        <end position="676"/>
    </location>
</feature>
<reference evidence="15 16" key="1">
    <citation type="submission" date="2015-01" db="EMBL/GenBank/DDBJ databases">
        <title>Evolution of Trichinella species and genotypes.</title>
        <authorList>
            <person name="Korhonen P.K."/>
            <person name="Edoardo P."/>
            <person name="Giuseppe L.R."/>
            <person name="Gasser R.B."/>
        </authorList>
    </citation>
    <scope>NUCLEOTIDE SEQUENCE [LARGE SCALE GENOMIC DNA]</scope>
    <source>
        <strain evidence="12">ISS13</strain>
        <strain evidence="14">ISS176</strain>
        <strain evidence="13">ISS588</strain>
    </source>
</reference>
<evidence type="ECO:0000256" key="1">
    <source>
        <dbReference type="ARBA" id="ARBA00004163"/>
    </source>
</evidence>
<feature type="compositionally biased region" description="Polar residues" evidence="11">
    <location>
        <begin position="615"/>
        <end position="668"/>
    </location>
</feature>
<dbReference type="EMBL" id="JYDS01000252">
    <property type="protein sequence ID" value="KRZ20104.1"/>
    <property type="molecule type" value="Genomic_DNA"/>
</dbReference>
<evidence type="ECO:0000313" key="13">
    <source>
        <dbReference type="EMBL" id="KRZ20104.1"/>
    </source>
</evidence>
<evidence type="ECO:0000313" key="16">
    <source>
        <dbReference type="Proteomes" id="UP000054805"/>
    </source>
</evidence>
<dbReference type="SUPFAM" id="SSF82185">
    <property type="entry name" value="Histone H3 K4-specific methyltransferase SET7/9 N-terminal domain"/>
    <property type="match status" value="2"/>
</dbReference>
<protein>
    <submittedName>
        <fullName evidence="13">Junctophilin-2</fullName>
    </submittedName>
</protein>
<dbReference type="AlphaFoldDB" id="A0A0V1IB90"/>
<evidence type="ECO:0000256" key="10">
    <source>
        <dbReference type="ARBA" id="ARBA00023136"/>
    </source>
</evidence>
<evidence type="ECO:0000256" key="7">
    <source>
        <dbReference type="ARBA" id="ARBA00022737"/>
    </source>
</evidence>
<dbReference type="GO" id="GO:0005789">
    <property type="term" value="C:endoplasmic reticulum membrane"/>
    <property type="evidence" value="ECO:0007669"/>
    <property type="project" value="UniProtKB-SubCell"/>
</dbReference>
<keyword evidence="16" id="KW-1185">Reference proteome</keyword>
<evidence type="ECO:0000256" key="5">
    <source>
        <dbReference type="ARBA" id="ARBA00022475"/>
    </source>
</evidence>
<dbReference type="EMBL" id="JYDV01000100">
    <property type="protein sequence ID" value="KRZ34037.1"/>
    <property type="molecule type" value="Genomic_DNA"/>
</dbReference>
<comment type="subcellular location">
    <subcellularLocation>
        <location evidence="3">Cell membrane</location>
    </subcellularLocation>
    <subcellularLocation>
        <location evidence="2">Endomembrane system</location>
        <topology evidence="2">Peripheral membrane protein</topology>
    </subcellularLocation>
    <subcellularLocation>
        <location evidence="1">Endoplasmic reticulum membrane</location>
        <topology evidence="1">Single-pass type IV membrane protein</topology>
    </subcellularLocation>
</comment>
<dbReference type="Proteomes" id="UP000054805">
    <property type="component" value="Unassembled WGS sequence"/>
</dbReference>
<feature type="region of interest" description="Disordered" evidence="11">
    <location>
        <begin position="797"/>
        <end position="845"/>
    </location>
</feature>
<organism evidence="13 16">
    <name type="scientific">Trichinella pseudospiralis</name>
    <name type="common">Parasitic roundworm</name>
    <dbReference type="NCBI Taxonomy" id="6337"/>
    <lineage>
        <taxon>Eukaryota</taxon>
        <taxon>Metazoa</taxon>
        <taxon>Ecdysozoa</taxon>
        <taxon>Nematoda</taxon>
        <taxon>Enoplea</taxon>
        <taxon>Dorylaimia</taxon>
        <taxon>Trichinellida</taxon>
        <taxon>Trichinellidae</taxon>
        <taxon>Trichinella</taxon>
    </lineage>
</organism>
<keyword evidence="7" id="KW-0677">Repeat</keyword>
<feature type="compositionally biased region" description="Basic and acidic residues" evidence="11">
    <location>
        <begin position="288"/>
        <end position="300"/>
    </location>
</feature>
<keyword evidence="8" id="KW-0256">Endoplasmic reticulum</keyword>
<dbReference type="Proteomes" id="UP000054632">
    <property type="component" value="Unassembled WGS sequence"/>
</dbReference>
<keyword evidence="10" id="KW-0472">Membrane</keyword>
<dbReference type="Gene3D" id="2.20.110.10">
    <property type="entry name" value="Histone H3 K4-specific methyltransferase SET7/9 N-terminal domain"/>
    <property type="match status" value="2"/>
</dbReference>
<evidence type="ECO:0000256" key="4">
    <source>
        <dbReference type="ARBA" id="ARBA00008599"/>
    </source>
</evidence>
<dbReference type="SMART" id="SM00698">
    <property type="entry name" value="MORN"/>
    <property type="match status" value="6"/>
</dbReference>
<keyword evidence="6" id="KW-0812">Transmembrane</keyword>
<dbReference type="Proteomes" id="UP000054826">
    <property type="component" value="Unassembled WGS sequence"/>
</dbReference>
<proteinExistence type="inferred from homology"/>
<evidence type="ECO:0000313" key="14">
    <source>
        <dbReference type="EMBL" id="KRZ34037.1"/>
    </source>
</evidence>
<dbReference type="GO" id="GO:0030314">
    <property type="term" value="C:junctional membrane complex"/>
    <property type="evidence" value="ECO:0007669"/>
    <property type="project" value="InterPro"/>
</dbReference>
<evidence type="ECO:0000256" key="6">
    <source>
        <dbReference type="ARBA" id="ARBA00022692"/>
    </source>
</evidence>
<evidence type="ECO:0000256" key="9">
    <source>
        <dbReference type="ARBA" id="ARBA00022989"/>
    </source>
</evidence>
<dbReference type="PANTHER" id="PTHR23085">
    <property type="entry name" value="GH28348P"/>
    <property type="match status" value="1"/>
</dbReference>